<evidence type="ECO:0000256" key="1">
    <source>
        <dbReference type="SAM" id="Phobius"/>
    </source>
</evidence>
<evidence type="ECO:0000259" key="2">
    <source>
        <dbReference type="Pfam" id="PF07811"/>
    </source>
</evidence>
<reference evidence="3 4" key="1">
    <citation type="submission" date="2015-03" db="EMBL/GenBank/DDBJ databases">
        <title>Genome sequencing of Methylobacterium tarhaniae DSM 25844.</title>
        <authorList>
            <person name="Chaudhry V."/>
            <person name="Patil P.B."/>
        </authorList>
    </citation>
    <scope>NUCLEOTIDE SEQUENCE [LARGE SCALE GENOMIC DNA]</scope>
    <source>
        <strain evidence="3 4">DSM 25844</strain>
    </source>
</reference>
<dbReference type="OrthoDB" id="7906240at2"/>
<name>A0A0J6TG81_9HYPH</name>
<keyword evidence="4" id="KW-1185">Reference proteome</keyword>
<keyword evidence="1" id="KW-1133">Transmembrane helix</keyword>
<dbReference type="EMBL" id="LABZ01000011">
    <property type="protein sequence ID" value="KMO44713.1"/>
    <property type="molecule type" value="Genomic_DNA"/>
</dbReference>
<comment type="caution">
    <text evidence="3">The sequence shown here is derived from an EMBL/GenBank/DDBJ whole genome shotgun (WGS) entry which is preliminary data.</text>
</comment>
<feature type="domain" description="TadE-like" evidence="2">
    <location>
        <begin position="18"/>
        <end position="50"/>
    </location>
</feature>
<dbReference type="Pfam" id="PF07811">
    <property type="entry name" value="TadE"/>
    <property type="match status" value="1"/>
</dbReference>
<dbReference type="PATRIC" id="fig|1187852.3.peg.349"/>
<evidence type="ECO:0000313" key="3">
    <source>
        <dbReference type="EMBL" id="KMO44713.1"/>
    </source>
</evidence>
<feature type="transmembrane region" description="Helical" evidence="1">
    <location>
        <begin position="21"/>
        <end position="45"/>
    </location>
</feature>
<keyword evidence="1" id="KW-0472">Membrane</keyword>
<sequence>MREGLLLRIRRFRSADAGLAAVELALILPVLLILMLGGIQVVTYISAVRKIERVVESISQMISQTKPPDGSTVAAVTAADLHFGFDAALVLFPYLMTEGKRQNRPWSQVITINYAGIKFTPVATTCTDSGDQSACYRADVVWTSTGTAQPASGDAFRPCGTPQIAGANDAAPSRTTLPRSLFGPAAVVVIDVMFAFTPTFGARYLPTIQIARSAYTQPRYATLVDYAPSDNDRIAIKC</sequence>
<gene>
    <name evidence="3" type="ORF">VQ03_01715</name>
</gene>
<evidence type="ECO:0000313" key="4">
    <source>
        <dbReference type="Proteomes" id="UP000036449"/>
    </source>
</evidence>
<dbReference type="AlphaFoldDB" id="A0A0J6TG81"/>
<dbReference type="RefSeq" id="WP_048449125.1">
    <property type="nucleotide sequence ID" value="NZ_JBNNPJ010000050.1"/>
</dbReference>
<proteinExistence type="predicted"/>
<dbReference type="InterPro" id="IPR012495">
    <property type="entry name" value="TadE-like_dom"/>
</dbReference>
<accession>A0A0J6TG81</accession>
<protein>
    <submittedName>
        <fullName evidence="3">Pilus assembly protein TadE</fullName>
    </submittedName>
</protein>
<dbReference type="Proteomes" id="UP000036449">
    <property type="component" value="Unassembled WGS sequence"/>
</dbReference>
<keyword evidence="1" id="KW-0812">Transmembrane</keyword>
<organism evidence="3 4">
    <name type="scientific">Methylobacterium tarhaniae</name>
    <dbReference type="NCBI Taxonomy" id="1187852"/>
    <lineage>
        <taxon>Bacteria</taxon>
        <taxon>Pseudomonadati</taxon>
        <taxon>Pseudomonadota</taxon>
        <taxon>Alphaproteobacteria</taxon>
        <taxon>Hyphomicrobiales</taxon>
        <taxon>Methylobacteriaceae</taxon>
        <taxon>Methylobacterium</taxon>
    </lineage>
</organism>